<proteinExistence type="predicted"/>
<organism evidence="1">
    <name type="scientific">Phaeodactylum tricornutum</name>
    <name type="common">Diatom</name>
    <dbReference type="NCBI Taxonomy" id="2850"/>
    <lineage>
        <taxon>Eukaryota</taxon>
        <taxon>Sar</taxon>
        <taxon>Stramenopiles</taxon>
        <taxon>Ochrophyta</taxon>
        <taxon>Bacillariophyta</taxon>
        <taxon>Bacillariophyceae</taxon>
        <taxon>Bacillariophycidae</taxon>
        <taxon>Naviculales</taxon>
        <taxon>Phaeodactylaceae</taxon>
        <taxon>Phaeodactylum</taxon>
    </lineage>
</organism>
<accession>A0A8J9X1S8</accession>
<dbReference type="AlphaFoldDB" id="A0A8J9X1S8"/>
<sequence length="401" mass="44895">MATLRLSWPAFRKRCDIVRFATFLLLVGKAVHVKSLAQRHQYSSTESSISTIKHSRREILQSVGTILTGIVAVPSTAAAGEVGARINRAVTESDLGLSVRRSVVQGAQTFDAFDGKFEQFADKYGLGSERSKQRAKPAPKIIPEPNPLDTSLALLVLEAADRAFLAAANLDSATLQKQIEKVTVTVRPSFARSGLTIQEMQSRRPTSASQFNFLSYVQYRAYLELIIDRNINFRKFKTDFEARMGAALLNLCLPNYSAAMSSLDRPSFNSVADKLKYQLYQAEEGIHELKDVLLDKGLVSIIEVSPFEAEQVEDWSEDLADLQWSIALDGEITLQAQILLQEQGYRLYPDFARYAIQTLLQNTIEGQSVEITDYYMDTDYNSDPDKFDPKELLLNIVLEST</sequence>
<gene>
    <name evidence="1" type="ORF">PTTT1_LOCUS7509</name>
</gene>
<reference evidence="1" key="1">
    <citation type="submission" date="2022-02" db="EMBL/GenBank/DDBJ databases">
        <authorList>
            <person name="Giguere J D."/>
        </authorList>
    </citation>
    <scope>NUCLEOTIDE SEQUENCE</scope>
    <source>
        <strain evidence="1">CCAP 1055/1</strain>
    </source>
</reference>
<name>A0A8J9X1S8_PHATR</name>
<evidence type="ECO:0000313" key="1">
    <source>
        <dbReference type="EMBL" id="CAG9278622.1"/>
    </source>
</evidence>
<dbReference type="EMBL" id="OU594951">
    <property type="protein sequence ID" value="CAG9278622.1"/>
    <property type="molecule type" value="Genomic_DNA"/>
</dbReference>
<dbReference type="Proteomes" id="UP000836788">
    <property type="component" value="Chromosome 10"/>
</dbReference>
<dbReference type="OMA" id="IDGKWER"/>
<protein>
    <submittedName>
        <fullName evidence="1">Uncharacterized protein</fullName>
    </submittedName>
</protein>